<comment type="subcellular location">
    <subcellularLocation>
        <location evidence="1">Plastid</location>
        <location evidence="1">Chloroplast stroma</location>
    </subcellularLocation>
</comment>
<sequence length="200" mass="23223">MEASSRGFSAQFDFKLRRLNVRPVYDKHILDLRKRRRRMCDGDRVGASRITSCCSESVVPIRRKTEEWQFHSTRVRDQASPAMPFASPQSHLKQEKFYPRCNPRNSGPQSRDSPPKRNIMLVSVYWFLTDTGIANEKDWGIDLLNENVNVSGTNEDGSTWYRESGEEMGENGNRCRWTRMGGQSHDGSSEWKETVHFIFQ</sequence>
<protein>
    <submittedName>
        <fullName evidence="7">Inactive purple acid phosphatase-like protein</fullName>
    </submittedName>
</protein>
<keyword evidence="8" id="KW-1185">Reference proteome</keyword>
<feature type="region of interest" description="Disordered" evidence="6">
    <location>
        <begin position="79"/>
        <end position="115"/>
    </location>
</feature>
<dbReference type="GO" id="GO:0005982">
    <property type="term" value="P:starch metabolic process"/>
    <property type="evidence" value="ECO:0007669"/>
    <property type="project" value="TreeGrafter"/>
</dbReference>
<evidence type="ECO:0000256" key="3">
    <source>
        <dbReference type="ARBA" id="ARBA00022640"/>
    </source>
</evidence>
<accession>A0AAD7PJY5</accession>
<comment type="similarity">
    <text evidence="5">Belongs to the ESV1 family.</text>
</comment>
<evidence type="ECO:0000313" key="8">
    <source>
        <dbReference type="Proteomes" id="UP001163823"/>
    </source>
</evidence>
<dbReference type="InterPro" id="IPR052495">
    <property type="entry name" value="Alpha-glucan_binding_chloro"/>
</dbReference>
<dbReference type="PANTHER" id="PTHR34113:SF3">
    <property type="entry name" value="PROTEIN EARLY STARVATION 1, CHLOROPLASTIC"/>
    <property type="match status" value="1"/>
</dbReference>
<dbReference type="GO" id="GO:2000904">
    <property type="term" value="P:regulation of starch metabolic process"/>
    <property type="evidence" value="ECO:0007669"/>
    <property type="project" value="TreeGrafter"/>
</dbReference>
<dbReference type="AlphaFoldDB" id="A0AAD7PJY5"/>
<evidence type="ECO:0000313" key="7">
    <source>
        <dbReference type="EMBL" id="KAJ7957957.1"/>
    </source>
</evidence>
<dbReference type="KEGG" id="qsa:O6P43_018757"/>
<evidence type="ECO:0000256" key="2">
    <source>
        <dbReference type="ARBA" id="ARBA00022528"/>
    </source>
</evidence>
<organism evidence="7 8">
    <name type="scientific">Quillaja saponaria</name>
    <name type="common">Soap bark tree</name>
    <dbReference type="NCBI Taxonomy" id="32244"/>
    <lineage>
        <taxon>Eukaryota</taxon>
        <taxon>Viridiplantae</taxon>
        <taxon>Streptophyta</taxon>
        <taxon>Embryophyta</taxon>
        <taxon>Tracheophyta</taxon>
        <taxon>Spermatophyta</taxon>
        <taxon>Magnoliopsida</taxon>
        <taxon>eudicotyledons</taxon>
        <taxon>Gunneridae</taxon>
        <taxon>Pentapetalae</taxon>
        <taxon>rosids</taxon>
        <taxon>fabids</taxon>
        <taxon>Fabales</taxon>
        <taxon>Quillajaceae</taxon>
        <taxon>Quillaja</taxon>
    </lineage>
</organism>
<evidence type="ECO:0000256" key="1">
    <source>
        <dbReference type="ARBA" id="ARBA00004470"/>
    </source>
</evidence>
<dbReference type="EMBL" id="JARAOO010000008">
    <property type="protein sequence ID" value="KAJ7957957.1"/>
    <property type="molecule type" value="Genomic_DNA"/>
</dbReference>
<comment type="caution">
    <text evidence="7">The sequence shown here is derived from an EMBL/GenBank/DDBJ whole genome shotgun (WGS) entry which is preliminary data.</text>
</comment>
<name>A0AAD7PJY5_QUISA</name>
<keyword evidence="2" id="KW-0150">Chloroplast</keyword>
<evidence type="ECO:0000256" key="6">
    <source>
        <dbReference type="SAM" id="MobiDB-lite"/>
    </source>
</evidence>
<reference evidence="7" key="1">
    <citation type="journal article" date="2023" name="Science">
        <title>Elucidation of the pathway for biosynthesis of saponin adjuvants from the soapbark tree.</title>
        <authorList>
            <person name="Reed J."/>
            <person name="Orme A."/>
            <person name="El-Demerdash A."/>
            <person name="Owen C."/>
            <person name="Martin L.B.B."/>
            <person name="Misra R.C."/>
            <person name="Kikuchi S."/>
            <person name="Rejzek M."/>
            <person name="Martin A.C."/>
            <person name="Harkess A."/>
            <person name="Leebens-Mack J."/>
            <person name="Louveau T."/>
            <person name="Stephenson M.J."/>
            <person name="Osbourn A."/>
        </authorList>
    </citation>
    <scope>NUCLEOTIDE SEQUENCE</scope>
    <source>
        <strain evidence="7">S10</strain>
    </source>
</reference>
<keyword evidence="3" id="KW-0934">Plastid</keyword>
<gene>
    <name evidence="7" type="ORF">O6P43_018757</name>
</gene>
<dbReference type="PANTHER" id="PTHR34113">
    <property type="entry name" value="INACTIVE PURPLE ACID PHOSPHATASE-LIKE PROTEIN"/>
    <property type="match status" value="1"/>
</dbReference>
<feature type="compositionally biased region" description="Polar residues" evidence="6">
    <location>
        <begin position="103"/>
        <end position="112"/>
    </location>
</feature>
<dbReference type="Proteomes" id="UP001163823">
    <property type="component" value="Chromosome 8"/>
</dbReference>
<keyword evidence="4" id="KW-0809">Transit peptide</keyword>
<dbReference type="GO" id="GO:0009570">
    <property type="term" value="C:chloroplast stroma"/>
    <property type="evidence" value="ECO:0007669"/>
    <property type="project" value="UniProtKB-SubCell"/>
</dbReference>
<evidence type="ECO:0000256" key="4">
    <source>
        <dbReference type="ARBA" id="ARBA00022946"/>
    </source>
</evidence>
<evidence type="ECO:0000256" key="5">
    <source>
        <dbReference type="ARBA" id="ARBA00038237"/>
    </source>
</evidence>
<dbReference type="GO" id="GO:2001070">
    <property type="term" value="F:starch binding"/>
    <property type="evidence" value="ECO:0007669"/>
    <property type="project" value="TreeGrafter"/>
</dbReference>
<dbReference type="GO" id="GO:0043036">
    <property type="term" value="C:starch grain"/>
    <property type="evidence" value="ECO:0007669"/>
    <property type="project" value="TreeGrafter"/>
</dbReference>
<proteinExistence type="inferred from homology"/>